<dbReference type="EMBL" id="JAGDFM010000191">
    <property type="protein sequence ID" value="KAG7382970.1"/>
    <property type="molecule type" value="Genomic_DNA"/>
</dbReference>
<keyword evidence="5" id="KW-1185">Reference proteome</keyword>
<feature type="region of interest" description="Disordered" evidence="1">
    <location>
        <begin position="59"/>
        <end position="150"/>
    </location>
</feature>
<proteinExistence type="predicted"/>
<dbReference type="Proteomes" id="UP000694044">
    <property type="component" value="Unassembled WGS sequence"/>
</dbReference>
<feature type="transmembrane region" description="Helical" evidence="2">
    <location>
        <begin position="169"/>
        <end position="189"/>
    </location>
</feature>
<dbReference type="AlphaFoldDB" id="A0A8T1VSN8"/>
<organism evidence="4 5">
    <name type="scientific">Phytophthora pseudosyringae</name>
    <dbReference type="NCBI Taxonomy" id="221518"/>
    <lineage>
        <taxon>Eukaryota</taxon>
        <taxon>Sar</taxon>
        <taxon>Stramenopiles</taxon>
        <taxon>Oomycota</taxon>
        <taxon>Peronosporomycetes</taxon>
        <taxon>Peronosporales</taxon>
        <taxon>Peronosporaceae</taxon>
        <taxon>Phytophthora</taxon>
    </lineage>
</organism>
<feature type="signal peptide" evidence="3">
    <location>
        <begin position="1"/>
        <end position="23"/>
    </location>
</feature>
<keyword evidence="2" id="KW-0472">Membrane</keyword>
<evidence type="ECO:0000313" key="5">
    <source>
        <dbReference type="Proteomes" id="UP000694044"/>
    </source>
</evidence>
<feature type="compositionally biased region" description="Low complexity" evidence="1">
    <location>
        <begin position="131"/>
        <end position="147"/>
    </location>
</feature>
<keyword evidence="2" id="KW-0812">Transmembrane</keyword>
<keyword evidence="3" id="KW-0732">Signal</keyword>
<feature type="compositionally biased region" description="Low complexity" evidence="1">
    <location>
        <begin position="66"/>
        <end position="118"/>
    </location>
</feature>
<comment type="caution">
    <text evidence="4">The sequence shown here is derived from an EMBL/GenBank/DDBJ whole genome shotgun (WGS) entry which is preliminary data.</text>
</comment>
<gene>
    <name evidence="4" type="ORF">PHYPSEUDO_004205</name>
</gene>
<protein>
    <submittedName>
        <fullName evidence="4">Uncharacterized protein</fullName>
    </submittedName>
</protein>
<dbReference type="OrthoDB" id="127837at2759"/>
<name>A0A8T1VSN8_9STRA</name>
<evidence type="ECO:0000256" key="1">
    <source>
        <dbReference type="SAM" id="MobiDB-lite"/>
    </source>
</evidence>
<evidence type="ECO:0000256" key="2">
    <source>
        <dbReference type="SAM" id="Phobius"/>
    </source>
</evidence>
<accession>A0A8T1VSN8</accession>
<feature type="chain" id="PRO_5035734640" evidence="3">
    <location>
        <begin position="24"/>
        <end position="327"/>
    </location>
</feature>
<reference evidence="4" key="1">
    <citation type="submission" date="2021-02" db="EMBL/GenBank/DDBJ databases">
        <authorList>
            <person name="Palmer J.M."/>
        </authorList>
    </citation>
    <scope>NUCLEOTIDE SEQUENCE</scope>
    <source>
        <strain evidence="4">SCRP734</strain>
    </source>
</reference>
<sequence length="327" mass="32778">MGSVRRLLLVAALALAIAADARADVEQSTLTLSPVAGSLITTRDDPHASSITTVIGSAASDSATKVTDAPATETPTTAPPTVDTSSESEATSASDSGEQDTTDAPASASATVSPGSTSDRSTLDSEEQTDATAAASASASSRSSTASVDTLNDSGGGLSTGGSSSMGTILPAVFGALACVGAIVMAVTYKKKRDSNGAGGDCNRPSSDCGYTSGVDFTPDNRTLSAVQEDNPPVAVRVPVLSTQSSAAPAAIADFTGTNSSVSCSSPFGSTRCKVRVSSPVTSCYSSSEANMEFQDTCPRHEEGSNVVLTFDEVPSDSKHAAPQVQL</sequence>
<keyword evidence="2" id="KW-1133">Transmembrane helix</keyword>
<evidence type="ECO:0000313" key="4">
    <source>
        <dbReference type="EMBL" id="KAG7382970.1"/>
    </source>
</evidence>
<evidence type="ECO:0000256" key="3">
    <source>
        <dbReference type="SAM" id="SignalP"/>
    </source>
</evidence>